<protein>
    <recommendedName>
        <fullName evidence="3">Tail sheath protein subtilisin-like domain-containing protein</fullName>
    </recommendedName>
</protein>
<evidence type="ECO:0008006" key="3">
    <source>
        <dbReference type="Google" id="ProtNLM"/>
    </source>
</evidence>
<proteinExistence type="predicted"/>
<sequence>MLSRLPAVKVEALPPRTSDFLPRMDIPLFVGFAQKGSLSAVLVQDMVQFKAEFGEAQVLCWNDQDGSEIRMQLAGTVRAFFENGGRQCYVLRVNPDGVTHEDEGAQWGFNLQRFQDARLDARDVRSLALQVDSWRLASRTPQVGFQGIHKAIELPDVAFISVPDAVHAGWVHRVVFQVSVVTPPAPVPEVVPDPVPPPGAFEDCEVQHTPILTAPFLKVTQDHEKLVVSFVPGKLLNAVGVVKHVLQIRSDTEVRERLLQPGLDLVLTPADLGVGFFDLQVVASCPAPVLNTVGNPVRVRVRRLYRAFQKKNPPREDLLELHRSMLLTCAFRADTLAILSVPALKFGALVRHAARLRSLVPSGTERYGSLYAPLLRQAEQVLVPDGVVLGQLSEVALTRGSWVAAANRPYRDVTGVEQEFSDAQRLQLQEARINVGFLPPAGILHLSALVLSLEEPHQNVRLLLHLLRRYLDRLGSTFVFEPNTQPSRLGMKRQLEDALEVLFKRGAFRGRTPQESYQVAVLTAPENTLLFEIRVNPSVPMTHLTVTLVQAEDGWKVQE</sequence>
<organism evidence="1 2">
    <name type="scientific">Deinococcus roseus</name>
    <dbReference type="NCBI Taxonomy" id="392414"/>
    <lineage>
        <taxon>Bacteria</taxon>
        <taxon>Thermotogati</taxon>
        <taxon>Deinococcota</taxon>
        <taxon>Deinococci</taxon>
        <taxon>Deinococcales</taxon>
        <taxon>Deinococcaceae</taxon>
        <taxon>Deinococcus</taxon>
    </lineage>
</organism>
<dbReference type="RefSeq" id="WP_189002502.1">
    <property type="nucleotide sequence ID" value="NZ_BMOD01000005.1"/>
</dbReference>
<comment type="caution">
    <text evidence="1">The sequence shown here is derived from an EMBL/GenBank/DDBJ whole genome shotgun (WGS) entry which is preliminary data.</text>
</comment>
<evidence type="ECO:0000313" key="2">
    <source>
        <dbReference type="Proteomes" id="UP000632222"/>
    </source>
</evidence>
<keyword evidence="2" id="KW-1185">Reference proteome</keyword>
<dbReference type="EMBL" id="BMOD01000005">
    <property type="protein sequence ID" value="GGJ33463.1"/>
    <property type="molecule type" value="Genomic_DNA"/>
</dbReference>
<evidence type="ECO:0000313" key="1">
    <source>
        <dbReference type="EMBL" id="GGJ33463.1"/>
    </source>
</evidence>
<dbReference type="Proteomes" id="UP000632222">
    <property type="component" value="Unassembled WGS sequence"/>
</dbReference>
<dbReference type="PANTHER" id="PTHR35861">
    <property type="match status" value="1"/>
</dbReference>
<name>A0ABQ2D075_9DEIO</name>
<reference evidence="2" key="1">
    <citation type="journal article" date="2019" name="Int. J. Syst. Evol. Microbiol.">
        <title>The Global Catalogue of Microorganisms (GCM) 10K type strain sequencing project: providing services to taxonomists for standard genome sequencing and annotation.</title>
        <authorList>
            <consortium name="The Broad Institute Genomics Platform"/>
            <consortium name="The Broad Institute Genome Sequencing Center for Infectious Disease"/>
            <person name="Wu L."/>
            <person name="Ma J."/>
        </authorList>
    </citation>
    <scope>NUCLEOTIDE SEQUENCE [LARGE SCALE GENOMIC DNA]</scope>
    <source>
        <strain evidence="2">JCM 14370</strain>
    </source>
</reference>
<dbReference type="InterPro" id="IPR052042">
    <property type="entry name" value="Tail_sheath_structural"/>
</dbReference>
<accession>A0ABQ2D075</accession>
<gene>
    <name evidence="1" type="ORF">GCM10008938_19620</name>
</gene>
<dbReference type="PANTHER" id="PTHR35861:SF2">
    <property type="entry name" value="FELS-2 PROPHAGE PROTEIN"/>
    <property type="match status" value="1"/>
</dbReference>
<dbReference type="Gene3D" id="3.40.50.11780">
    <property type="match status" value="1"/>
</dbReference>